<accession>A0ABW2D0G0</accession>
<dbReference type="EMBL" id="JBHSXS010000058">
    <property type="protein sequence ID" value="MFC6886721.1"/>
    <property type="molecule type" value="Genomic_DNA"/>
</dbReference>
<organism evidence="1 2">
    <name type="scientific">Actinomadura yumaensis</name>
    <dbReference type="NCBI Taxonomy" id="111807"/>
    <lineage>
        <taxon>Bacteria</taxon>
        <taxon>Bacillati</taxon>
        <taxon>Actinomycetota</taxon>
        <taxon>Actinomycetes</taxon>
        <taxon>Streptosporangiales</taxon>
        <taxon>Thermomonosporaceae</taxon>
        <taxon>Actinomadura</taxon>
    </lineage>
</organism>
<comment type="caution">
    <text evidence="1">The sequence shown here is derived from an EMBL/GenBank/DDBJ whole genome shotgun (WGS) entry which is preliminary data.</text>
</comment>
<keyword evidence="2" id="KW-1185">Reference proteome</keyword>
<evidence type="ECO:0008006" key="3">
    <source>
        <dbReference type="Google" id="ProtNLM"/>
    </source>
</evidence>
<sequence>MDAHWQNGSRTLRRLRVRRGWSWTDLALELRSQARTYRIARIAMAQIPNIRRTIARWEAGRTVPDEQYQYLLALAYARSPLGTVEVGPGSDFQELLEVFSLHGIAPGRIEELTNCVVNAVADPAMGFLLFLGPGQRAELAAALAAPESVELGALEALASASDSVNQRIGSVPFVRLHLAQAAVVDACRRLLRGEQPSSVRARLRQVAADACALAARLAFEMHDDATALALYEDAVNTVGAAEMSRRALIRSSQTMVVYYSTGDVGRATRNVDAAVRDAQSGDSVLVRARAHALQAEMAARGQPVMHRRARAALRLARHVLDADTTGDPMNAAFCKGRLRGFEGVCGIFLGEADAAERQLARSAAVLTSRRESVQRAIVLTDRAIARLRIGGPGAPEAAAALLHECVDLTARTRGRVPAIRLRRARRELGPWRGEPFVDELDDHIHAALIGT</sequence>
<gene>
    <name evidence="1" type="ORF">ACFQKB_43650</name>
</gene>
<protein>
    <recommendedName>
        <fullName evidence="3">XRE family transcriptional regulator</fullName>
    </recommendedName>
</protein>
<name>A0ABW2D0G0_9ACTN</name>
<evidence type="ECO:0000313" key="2">
    <source>
        <dbReference type="Proteomes" id="UP001596380"/>
    </source>
</evidence>
<dbReference type="RefSeq" id="WP_160821460.1">
    <property type="nucleotide sequence ID" value="NZ_JBHSXE010000001.1"/>
</dbReference>
<reference evidence="2" key="1">
    <citation type="journal article" date="2019" name="Int. J. Syst. Evol. Microbiol.">
        <title>The Global Catalogue of Microorganisms (GCM) 10K type strain sequencing project: providing services to taxonomists for standard genome sequencing and annotation.</title>
        <authorList>
            <consortium name="The Broad Institute Genomics Platform"/>
            <consortium name="The Broad Institute Genome Sequencing Center for Infectious Disease"/>
            <person name="Wu L."/>
            <person name="Ma J."/>
        </authorList>
    </citation>
    <scope>NUCLEOTIDE SEQUENCE [LARGE SCALE GENOMIC DNA]</scope>
    <source>
        <strain evidence="2">JCM 3369</strain>
    </source>
</reference>
<evidence type="ECO:0000313" key="1">
    <source>
        <dbReference type="EMBL" id="MFC6886721.1"/>
    </source>
</evidence>
<proteinExistence type="predicted"/>
<dbReference type="Proteomes" id="UP001596380">
    <property type="component" value="Unassembled WGS sequence"/>
</dbReference>